<evidence type="ECO:0000313" key="2">
    <source>
        <dbReference type="EMBL" id="PMD65553.1"/>
    </source>
</evidence>
<evidence type="ECO:0000259" key="1">
    <source>
        <dbReference type="Pfam" id="PF06985"/>
    </source>
</evidence>
<organism evidence="2 3">
    <name type="scientific">Hyaloscypha bicolor E</name>
    <dbReference type="NCBI Taxonomy" id="1095630"/>
    <lineage>
        <taxon>Eukaryota</taxon>
        <taxon>Fungi</taxon>
        <taxon>Dikarya</taxon>
        <taxon>Ascomycota</taxon>
        <taxon>Pezizomycotina</taxon>
        <taxon>Leotiomycetes</taxon>
        <taxon>Helotiales</taxon>
        <taxon>Hyaloscyphaceae</taxon>
        <taxon>Hyaloscypha</taxon>
        <taxon>Hyaloscypha bicolor</taxon>
    </lineage>
</organism>
<sequence length="775" mass="86463">MMRSSLCQFCSTIDFDYIQVPTAGQLRLLSSGHNVTGSKPFCHEPDKEPYPSWTLGSLARVRASASECPLCIAVADLAEKISGLSDNVLTSETVCKVICKWSGGFQALAGAELSQELIHQMASERAEDVSFSLSNLSIHFTTQPSNDFKLNLKSTKTVAWWIQAYDPGHARKTAVPFDDSHVADDSLLFCGRPTSPMVPIDLLRAWMRECKINHGSRCAAKVKSRKVNVFRLIDVKTKAVVRFANIDVAELRYVALSYVWGMGQRLSIRRENMMMLGAPGSLAGKVSKTTEDSLSLTESLGVQYLWVDALCILQDDTPDKISHLAFMSYIYKCAELTILAACGRDAEAGLPGIREPRVIQQHIIKVREGTADQPLGMQIITSPTVRLNGAESCLEGTVWSTRGWTLQEKVVSRRVLIVTPSQVSWNCRTTSWAEDIFLETSLARPTNRIWDDTTRFLSDAERENAWNDNVNVAWDTLRMLVNNFSHRHLTEPGDAYDAFCAITQEFRSLTKVSSLWALPVTRFELALCWTRSRTAVTQGKLVRRTALTSLPMSTLKCCVAFPTWSWLGWIGGASLPISDQYVDTGMSPEILCFILRNSPLRVVKVLQVMSDEAEIPTPKLPPGISYSPLAVTLQTVLAEHPHLTRERLQQTPDNQFLCFWTETAPFSTCGPIEEVNDTWPESKFFRYEIRDSEGQTVGQTDLCVPDNPEDMTCVLGEGVFDFVLLARNATQVHAAEKLVLMVERRDGIAYRVTTANILEEAWIAANSKRELVILG</sequence>
<dbReference type="Pfam" id="PF06985">
    <property type="entry name" value="HET"/>
    <property type="match status" value="1"/>
</dbReference>
<dbReference type="InParanoid" id="A0A2J6TRA7"/>
<accession>A0A2J6TRA7</accession>
<dbReference type="Proteomes" id="UP000235371">
    <property type="component" value="Unassembled WGS sequence"/>
</dbReference>
<dbReference type="STRING" id="1095630.A0A2J6TRA7"/>
<dbReference type="InterPro" id="IPR010730">
    <property type="entry name" value="HET"/>
</dbReference>
<gene>
    <name evidence="2" type="ORF">K444DRAFT_581771</name>
</gene>
<dbReference type="AlphaFoldDB" id="A0A2J6TRA7"/>
<protein>
    <submittedName>
        <fullName evidence="2">HET-domain-containing protein</fullName>
    </submittedName>
</protein>
<proteinExistence type="predicted"/>
<reference evidence="2 3" key="1">
    <citation type="submission" date="2016-04" db="EMBL/GenBank/DDBJ databases">
        <title>A degradative enzymes factory behind the ericoid mycorrhizal symbiosis.</title>
        <authorList>
            <consortium name="DOE Joint Genome Institute"/>
            <person name="Martino E."/>
            <person name="Morin E."/>
            <person name="Grelet G."/>
            <person name="Kuo A."/>
            <person name="Kohler A."/>
            <person name="Daghino S."/>
            <person name="Barry K."/>
            <person name="Choi C."/>
            <person name="Cichocki N."/>
            <person name="Clum A."/>
            <person name="Copeland A."/>
            <person name="Hainaut M."/>
            <person name="Haridas S."/>
            <person name="Labutti K."/>
            <person name="Lindquist E."/>
            <person name="Lipzen A."/>
            <person name="Khouja H.-R."/>
            <person name="Murat C."/>
            <person name="Ohm R."/>
            <person name="Olson A."/>
            <person name="Spatafora J."/>
            <person name="Veneault-Fourrey C."/>
            <person name="Henrissat B."/>
            <person name="Grigoriev I."/>
            <person name="Martin F."/>
            <person name="Perotto S."/>
        </authorList>
    </citation>
    <scope>NUCLEOTIDE SEQUENCE [LARGE SCALE GENOMIC DNA]</scope>
    <source>
        <strain evidence="2 3">E</strain>
    </source>
</reference>
<evidence type="ECO:0000313" key="3">
    <source>
        <dbReference type="Proteomes" id="UP000235371"/>
    </source>
</evidence>
<dbReference type="GeneID" id="36585836"/>
<name>A0A2J6TRA7_9HELO</name>
<dbReference type="OrthoDB" id="5135333at2759"/>
<keyword evidence="3" id="KW-1185">Reference proteome</keyword>
<dbReference type="EMBL" id="KZ613746">
    <property type="protein sequence ID" value="PMD65553.1"/>
    <property type="molecule type" value="Genomic_DNA"/>
</dbReference>
<dbReference type="PANTHER" id="PTHR33112">
    <property type="entry name" value="DOMAIN PROTEIN, PUTATIVE-RELATED"/>
    <property type="match status" value="1"/>
</dbReference>
<feature type="domain" description="Heterokaryon incompatibility" evidence="1">
    <location>
        <begin position="253"/>
        <end position="408"/>
    </location>
</feature>
<dbReference type="PANTHER" id="PTHR33112:SF14">
    <property type="entry name" value="HETEROKARYON INCOMPATIBILITY DOMAIN-CONTAINING PROTEIN"/>
    <property type="match status" value="1"/>
</dbReference>
<dbReference type="RefSeq" id="XP_024742457.1">
    <property type="nucleotide sequence ID" value="XM_024877759.1"/>
</dbReference>